<dbReference type="EMBL" id="KV448351">
    <property type="protein sequence ID" value="OAX37455.1"/>
    <property type="molecule type" value="Genomic_DNA"/>
</dbReference>
<dbReference type="AlphaFoldDB" id="A0A1B7MXX1"/>
<evidence type="ECO:0000313" key="2">
    <source>
        <dbReference type="EMBL" id="OAX37455.1"/>
    </source>
</evidence>
<evidence type="ECO:0000313" key="3">
    <source>
        <dbReference type="Proteomes" id="UP000092154"/>
    </source>
</evidence>
<proteinExistence type="predicted"/>
<keyword evidence="3" id="KW-1185">Reference proteome</keyword>
<dbReference type="STRING" id="1314800.A0A1B7MXX1"/>
<reference evidence="2 3" key="1">
    <citation type="submission" date="2016-06" db="EMBL/GenBank/DDBJ databases">
        <title>Comparative genomics of the ectomycorrhizal sister species Rhizopogon vinicolor and Rhizopogon vesiculosus (Basidiomycota: Boletales) reveals a divergence of the mating type B locus.</title>
        <authorList>
            <consortium name="DOE Joint Genome Institute"/>
            <person name="Mujic A.B."/>
            <person name="Kuo A."/>
            <person name="Tritt A."/>
            <person name="Lipzen A."/>
            <person name="Chen C."/>
            <person name="Johnson J."/>
            <person name="Sharma A."/>
            <person name="Barry K."/>
            <person name="Grigoriev I.V."/>
            <person name="Spatafora J.W."/>
        </authorList>
    </citation>
    <scope>NUCLEOTIDE SEQUENCE [LARGE SCALE GENOMIC DNA]</scope>
    <source>
        <strain evidence="2 3">AM-OR11-026</strain>
    </source>
</reference>
<protein>
    <recommendedName>
        <fullName evidence="1">L-Lysine epsilon oxidase N-terminal domain-containing protein</fullName>
    </recommendedName>
</protein>
<feature type="domain" description="L-Lysine epsilon oxidase N-terminal" evidence="1">
    <location>
        <begin position="16"/>
        <end position="103"/>
    </location>
</feature>
<organism evidence="2 3">
    <name type="scientific">Rhizopogon vinicolor AM-OR11-026</name>
    <dbReference type="NCBI Taxonomy" id="1314800"/>
    <lineage>
        <taxon>Eukaryota</taxon>
        <taxon>Fungi</taxon>
        <taxon>Dikarya</taxon>
        <taxon>Basidiomycota</taxon>
        <taxon>Agaricomycotina</taxon>
        <taxon>Agaricomycetes</taxon>
        <taxon>Agaricomycetidae</taxon>
        <taxon>Boletales</taxon>
        <taxon>Suillineae</taxon>
        <taxon>Rhizopogonaceae</taxon>
        <taxon>Rhizopogon</taxon>
    </lineage>
</organism>
<dbReference type="Proteomes" id="UP000092154">
    <property type="component" value="Unassembled WGS sequence"/>
</dbReference>
<dbReference type="InterPro" id="IPR041168">
    <property type="entry name" value="LodA_N"/>
</dbReference>
<evidence type="ECO:0000259" key="1">
    <source>
        <dbReference type="Pfam" id="PF17990"/>
    </source>
</evidence>
<accession>A0A1B7MXX1</accession>
<dbReference type="OrthoDB" id="2653545at2759"/>
<name>A0A1B7MXX1_9AGAM</name>
<gene>
    <name evidence="2" type="ORF">K503DRAFT_866864</name>
</gene>
<sequence length="144" mass="16146">MTSTVNPNDIEYVQIFPPIGIARLGDFGFDLSTGQPEGTLEWFLPSEIPGTEETLDPKGKLRDGKNRTKRQAVQFRVYAYRADGTILGGITSGGDYEYTLNWTGESGRVAFEIHQNFLLNINQKAQTWFATGRSSGLWRKILVQ</sequence>
<dbReference type="Pfam" id="PF17990">
    <property type="entry name" value="LodA_N"/>
    <property type="match status" value="1"/>
</dbReference>
<dbReference type="InParanoid" id="A0A1B7MXX1"/>